<feature type="region of interest" description="Disordered" evidence="1">
    <location>
        <begin position="1"/>
        <end position="64"/>
    </location>
</feature>
<dbReference type="AlphaFoldDB" id="A0A1R1S7E5"/>
<accession>A0A1R1S7E5</accession>
<evidence type="ECO:0000313" key="2">
    <source>
        <dbReference type="EMBL" id="OMI34204.1"/>
    </source>
</evidence>
<comment type="caution">
    <text evidence="2">The sequence shown here is derived from an EMBL/GenBank/DDBJ whole genome shotgun (WGS) entry which is preliminary data.</text>
</comment>
<sequence>MRPGGIDARGPGRLDGGGMARTSSSPNRPPSPACGLTPATAIRGEVMPRARSSSWASSTMPRTRSAVISVSALARGRWVVTRTVRSSSLASIMAWRGAPVSAARVEVWSGWAMPAACQASLWIGAVTMPSSLPSSARRTAVST</sequence>
<gene>
    <name evidence="2" type="ORF">SPAR_37568</name>
</gene>
<feature type="compositionally biased region" description="Polar residues" evidence="1">
    <location>
        <begin position="51"/>
        <end position="64"/>
    </location>
</feature>
<proteinExistence type="predicted"/>
<evidence type="ECO:0000313" key="3">
    <source>
        <dbReference type="Proteomes" id="UP000186168"/>
    </source>
</evidence>
<dbReference type="Proteomes" id="UP000186168">
    <property type="component" value="Unassembled WGS sequence"/>
</dbReference>
<reference evidence="2 3" key="1">
    <citation type="submission" date="2013-05" db="EMBL/GenBank/DDBJ databases">
        <title>Genome sequence of Streptomyces sparsogenes DSM 40356.</title>
        <authorList>
            <person name="Coyne S."/>
            <person name="Seebeck F.P."/>
        </authorList>
    </citation>
    <scope>NUCLEOTIDE SEQUENCE [LARGE SCALE GENOMIC DNA]</scope>
    <source>
        <strain evidence="2 3">DSM 40356</strain>
    </source>
</reference>
<protein>
    <submittedName>
        <fullName evidence="2">Uncharacterized protein</fullName>
    </submittedName>
</protein>
<name>A0A1R1S7E5_9ACTN</name>
<evidence type="ECO:0000256" key="1">
    <source>
        <dbReference type="SAM" id="MobiDB-lite"/>
    </source>
</evidence>
<dbReference type="EMBL" id="ASQP01000478">
    <property type="protein sequence ID" value="OMI34204.1"/>
    <property type="molecule type" value="Genomic_DNA"/>
</dbReference>
<organism evidence="2 3">
    <name type="scientific">Streptomyces sparsogenes DSM 40356</name>
    <dbReference type="NCBI Taxonomy" id="1331668"/>
    <lineage>
        <taxon>Bacteria</taxon>
        <taxon>Bacillati</taxon>
        <taxon>Actinomycetota</taxon>
        <taxon>Actinomycetes</taxon>
        <taxon>Kitasatosporales</taxon>
        <taxon>Streptomycetaceae</taxon>
        <taxon>Streptomyces</taxon>
    </lineage>
</organism>
<keyword evidence="3" id="KW-1185">Reference proteome</keyword>